<dbReference type="GO" id="GO:0008270">
    <property type="term" value="F:zinc ion binding"/>
    <property type="evidence" value="ECO:0007669"/>
    <property type="project" value="UniProtKB-KW"/>
</dbReference>
<evidence type="ECO:0000259" key="3">
    <source>
        <dbReference type="PROSITE" id="PS50157"/>
    </source>
</evidence>
<feature type="region of interest" description="Disordered" evidence="2">
    <location>
        <begin position="1"/>
        <end position="25"/>
    </location>
</feature>
<evidence type="ECO:0000313" key="4">
    <source>
        <dbReference type="EMBL" id="KAG7606049.1"/>
    </source>
</evidence>
<dbReference type="PANTHER" id="PTHR45730">
    <property type="entry name" value="ZINC FINGER PROTEIN JAGGED"/>
    <property type="match status" value="1"/>
</dbReference>
<dbReference type="InterPro" id="IPR013087">
    <property type="entry name" value="Znf_C2H2_type"/>
</dbReference>
<evidence type="ECO:0000313" key="5">
    <source>
        <dbReference type="Proteomes" id="UP000694240"/>
    </source>
</evidence>
<keyword evidence="1" id="KW-0479">Metal-binding</keyword>
<feature type="region of interest" description="Disordered" evidence="2">
    <location>
        <begin position="158"/>
        <end position="181"/>
    </location>
</feature>
<feature type="domain" description="C2H2-type" evidence="3">
    <location>
        <begin position="81"/>
        <end position="108"/>
    </location>
</feature>
<keyword evidence="1" id="KW-0863">Zinc-finger</keyword>
<dbReference type="PANTHER" id="PTHR45730:SF128">
    <property type="entry name" value="C2H2 AND C2HC ZINC FINGERS SUPERFAMILY PROTEIN-RELATED"/>
    <property type="match status" value="1"/>
</dbReference>
<keyword evidence="5" id="KW-1185">Reference proteome</keyword>
<dbReference type="GO" id="GO:0003700">
    <property type="term" value="F:DNA-binding transcription factor activity"/>
    <property type="evidence" value="ECO:0007669"/>
    <property type="project" value="InterPro"/>
</dbReference>
<feature type="compositionally biased region" description="Low complexity" evidence="2">
    <location>
        <begin position="164"/>
        <end position="179"/>
    </location>
</feature>
<dbReference type="InterPro" id="IPR045320">
    <property type="entry name" value="JAGGED/SL1-like"/>
</dbReference>
<dbReference type="PROSITE" id="PS50157">
    <property type="entry name" value="ZINC_FINGER_C2H2_2"/>
    <property type="match status" value="1"/>
</dbReference>
<dbReference type="AlphaFoldDB" id="A0A8T2D3F7"/>
<keyword evidence="1" id="KW-0862">Zinc</keyword>
<evidence type="ECO:0000256" key="1">
    <source>
        <dbReference type="PROSITE-ProRule" id="PRU00042"/>
    </source>
</evidence>
<comment type="caution">
    <text evidence="4">The sequence shown here is derived from an EMBL/GenBank/DDBJ whole genome shotgun (WGS) entry which is preliminary data.</text>
</comment>
<feature type="compositionally biased region" description="Low complexity" evidence="2">
    <location>
        <begin position="1"/>
        <end position="13"/>
    </location>
</feature>
<protein>
    <submittedName>
        <fullName evidence="4">Zinc finger C2H2-type</fullName>
    </submittedName>
</protein>
<organism evidence="4 5">
    <name type="scientific">Arabidopsis thaliana x Arabidopsis arenosa</name>
    <dbReference type="NCBI Taxonomy" id="1240361"/>
    <lineage>
        <taxon>Eukaryota</taxon>
        <taxon>Viridiplantae</taxon>
        <taxon>Streptophyta</taxon>
        <taxon>Embryophyta</taxon>
        <taxon>Tracheophyta</taxon>
        <taxon>Spermatophyta</taxon>
        <taxon>Magnoliopsida</taxon>
        <taxon>eudicotyledons</taxon>
        <taxon>Gunneridae</taxon>
        <taxon>Pentapetalae</taxon>
        <taxon>rosids</taxon>
        <taxon>malvids</taxon>
        <taxon>Brassicales</taxon>
        <taxon>Brassicaceae</taxon>
        <taxon>Camelineae</taxon>
        <taxon>Arabidopsis</taxon>
    </lineage>
</organism>
<dbReference type="PROSITE" id="PS00028">
    <property type="entry name" value="ZINC_FINGER_C2H2_1"/>
    <property type="match status" value="1"/>
</dbReference>
<dbReference type="EMBL" id="JAEFBK010000005">
    <property type="protein sequence ID" value="KAG7606049.1"/>
    <property type="molecule type" value="Genomic_DNA"/>
</dbReference>
<accession>A0A8T2D3F7</accession>
<dbReference type="Proteomes" id="UP000694240">
    <property type="component" value="Chromosome 5"/>
</dbReference>
<proteinExistence type="predicted"/>
<sequence length="270" mass="29952">MNNQSMSSSSSSSPHKHDQKFKSALVAVEEKETINNPKQRSPQDIVSERTNLEMPSCRLSFFPKKRDTVPIHPPKDNKISHTCRFCKRNFKSCFALGGHMKCHKKERELEKQRKIIEDAMLCDSTPFTLQRLPVGPCKYGQGSSSHALSTDGINLDLTLGPSKSTGGSNNSTNNNTNSSFHGNLMTPVGPCVPRYSLVAGNQVDSSNIHVPAYPTTDLCYDFFALQEHGSGSSHSKSLISKGKNKVMVPEDDEDIGMIRWLPKKKRSRGE</sequence>
<name>A0A8T2D3F7_9BRAS</name>
<gene>
    <name evidence="4" type="ORF">ISN45_At05g050040</name>
</gene>
<reference evidence="4 5" key="1">
    <citation type="submission" date="2020-12" db="EMBL/GenBank/DDBJ databases">
        <title>Concerted genomic and epigenomic changes stabilize Arabidopsis allopolyploids.</title>
        <authorList>
            <person name="Chen Z."/>
        </authorList>
    </citation>
    <scope>NUCLEOTIDE SEQUENCE [LARGE SCALE GENOMIC DNA]</scope>
    <source>
        <strain evidence="4">Allo738</strain>
        <tissue evidence="4">Leaf</tissue>
    </source>
</reference>
<evidence type="ECO:0000256" key="2">
    <source>
        <dbReference type="SAM" id="MobiDB-lite"/>
    </source>
</evidence>